<proteinExistence type="predicted"/>
<evidence type="ECO:0000313" key="2">
    <source>
        <dbReference type="Proteomes" id="UP000533482"/>
    </source>
</evidence>
<organism evidence="1 2">
    <name type="scientific">Escherichia coli</name>
    <dbReference type="NCBI Taxonomy" id="562"/>
    <lineage>
        <taxon>Bacteria</taxon>
        <taxon>Pseudomonadati</taxon>
        <taxon>Pseudomonadota</taxon>
        <taxon>Gammaproteobacteria</taxon>
        <taxon>Enterobacterales</taxon>
        <taxon>Enterobacteriaceae</taxon>
        <taxon>Escherichia</taxon>
    </lineage>
</organism>
<protein>
    <submittedName>
        <fullName evidence="1">Uncharacterized protein</fullName>
    </submittedName>
</protein>
<reference evidence="1 2" key="1">
    <citation type="submission" date="2019-09" db="EMBL/GenBank/DDBJ databases">
        <authorList>
            <consortium name="NARMS: The National Antimicrobial Resistance Monitoring System"/>
        </authorList>
    </citation>
    <scope>NUCLEOTIDE SEQUENCE [LARGE SCALE GENOMIC DNA]</scope>
    <source>
        <strain evidence="1 2">FSIS11923834</strain>
    </source>
</reference>
<dbReference type="AlphaFoldDB" id="A0A8S7MS32"/>
<dbReference type="RefSeq" id="WP_001580975.1">
    <property type="nucleotide sequence ID" value="NZ_BGRZ01000002.1"/>
</dbReference>
<accession>A0A8S7MS32</accession>
<comment type="caution">
    <text evidence="1">The sequence shown here is derived from an EMBL/GenBank/DDBJ whole genome shotgun (WGS) entry which is preliminary data.</text>
</comment>
<evidence type="ECO:0000313" key="1">
    <source>
        <dbReference type="EMBL" id="EFE8672846.1"/>
    </source>
</evidence>
<sequence length="138" mass="16149">MEIVRNDHAHGRRAGDHIVDEIAEKQRVDIVVSVTVESAKRQNKRINDHSDVHGVITRLRQTFVTREEMIEAIDQHTACISVRDIPEIIANYFMITRRLYRRKDKSTVNRLLMSDIREYLQERGYVNPPEQHYGRVGG</sequence>
<dbReference type="Proteomes" id="UP000533482">
    <property type="component" value="Unassembled WGS sequence"/>
</dbReference>
<name>A0A8S7MS32_ECOLX</name>
<gene>
    <name evidence="1" type="ORF">F7N46_06785</name>
</gene>
<dbReference type="EMBL" id="AASOHJ010000006">
    <property type="protein sequence ID" value="EFE8672846.1"/>
    <property type="molecule type" value="Genomic_DNA"/>
</dbReference>